<dbReference type="InterPro" id="IPR001375">
    <property type="entry name" value="Peptidase_S9_cat"/>
</dbReference>
<dbReference type="Proteomes" id="UP000287865">
    <property type="component" value="Unassembled WGS sequence"/>
</dbReference>
<proteinExistence type="inferred from homology"/>
<comment type="similarity">
    <text evidence="1">Belongs to the peptidase S9C family.</text>
</comment>
<comment type="function">
    <text evidence="9">This enzyme catalyzes the hydrolysis of the N-terminal peptide bond of an N-acetylated peptide to generate an N-acetylated amino acid and a peptide with a free N-terminus. It preferentially cleaves off Ac-Ala, Ac-Met and Ac-Ser. Also, involved in the degradation of oxidized and glycated proteins.</text>
</comment>
<evidence type="ECO:0000313" key="13">
    <source>
        <dbReference type="EMBL" id="RUO24751.1"/>
    </source>
</evidence>
<evidence type="ECO:0000256" key="10">
    <source>
        <dbReference type="SAM" id="SignalP"/>
    </source>
</evidence>
<keyword evidence="3 10" id="KW-0732">Signal</keyword>
<dbReference type="RefSeq" id="WP_111569270.1">
    <property type="nucleotide sequence ID" value="NZ_PIPK01000005.1"/>
</dbReference>
<accession>A0A327X2A2</accession>
<dbReference type="SUPFAM" id="SSF53474">
    <property type="entry name" value="alpha/beta-Hydrolases"/>
    <property type="match status" value="1"/>
</dbReference>
<name>A0A327X2A2_9GAMM</name>
<dbReference type="AlphaFoldDB" id="A0A327X2A2"/>
<dbReference type="OrthoDB" id="9812921at2"/>
<reference evidence="13 15" key="1">
    <citation type="journal article" date="2018" name="Front. Microbiol.">
        <title>Genome-Based Analysis Reveals the Taxonomy and Diversity of the Family Idiomarinaceae.</title>
        <authorList>
            <person name="Liu Y."/>
            <person name="Lai Q."/>
            <person name="Shao Z."/>
        </authorList>
    </citation>
    <scope>NUCLEOTIDE SEQUENCE [LARGE SCALE GENOMIC DNA]</scope>
    <source>
        <strain evidence="13 15">CF12-14</strain>
    </source>
</reference>
<keyword evidence="12" id="KW-0031">Aminopeptidase</keyword>
<evidence type="ECO:0000256" key="3">
    <source>
        <dbReference type="ARBA" id="ARBA00022729"/>
    </source>
</evidence>
<dbReference type="InterPro" id="IPR011659">
    <property type="entry name" value="WD40"/>
</dbReference>
<dbReference type="GO" id="GO:0004252">
    <property type="term" value="F:serine-type endopeptidase activity"/>
    <property type="evidence" value="ECO:0007669"/>
    <property type="project" value="InterPro"/>
</dbReference>
<keyword evidence="5" id="KW-0720">Serine protease</keyword>
<dbReference type="PANTHER" id="PTHR42776">
    <property type="entry name" value="SERINE PEPTIDASE S9 FAMILY MEMBER"/>
    <property type="match status" value="1"/>
</dbReference>
<dbReference type="PROSITE" id="PS00708">
    <property type="entry name" value="PRO_ENDOPEP_SER"/>
    <property type="match status" value="1"/>
</dbReference>
<evidence type="ECO:0000313" key="15">
    <source>
        <dbReference type="Proteomes" id="UP000287865"/>
    </source>
</evidence>
<protein>
    <recommendedName>
        <fullName evidence="8">Acyl-peptide hydrolase</fullName>
    </recommendedName>
    <alternativeName>
        <fullName evidence="7">Acylaminoacyl-peptidase</fullName>
    </alternativeName>
</protein>
<dbReference type="InterPro" id="IPR002471">
    <property type="entry name" value="Pept_S9_AS"/>
</dbReference>
<dbReference type="Gene3D" id="3.40.50.1820">
    <property type="entry name" value="alpha/beta hydrolase"/>
    <property type="match status" value="1"/>
</dbReference>
<evidence type="ECO:0000256" key="1">
    <source>
        <dbReference type="ARBA" id="ARBA00010040"/>
    </source>
</evidence>
<dbReference type="GO" id="GO:0004177">
    <property type="term" value="F:aminopeptidase activity"/>
    <property type="evidence" value="ECO:0007669"/>
    <property type="project" value="UniProtKB-KW"/>
</dbReference>
<gene>
    <name evidence="12" type="ORF">B0I24_105187</name>
    <name evidence="13" type="ORF">CWE07_06815</name>
</gene>
<dbReference type="Gene3D" id="2.120.10.30">
    <property type="entry name" value="TolB, C-terminal domain"/>
    <property type="match status" value="1"/>
</dbReference>
<dbReference type="InterPro" id="IPR029058">
    <property type="entry name" value="AB_hydrolase_fold"/>
</dbReference>
<keyword evidence="6" id="KW-0007">Acetylation</keyword>
<organism evidence="12 14">
    <name type="scientific">Aliidiomarina maris</name>
    <dbReference type="NCBI Taxonomy" id="531312"/>
    <lineage>
        <taxon>Bacteria</taxon>
        <taxon>Pseudomonadati</taxon>
        <taxon>Pseudomonadota</taxon>
        <taxon>Gammaproteobacteria</taxon>
        <taxon>Alteromonadales</taxon>
        <taxon>Idiomarinaceae</taxon>
        <taxon>Aliidiomarina</taxon>
    </lineage>
</organism>
<evidence type="ECO:0000256" key="7">
    <source>
        <dbReference type="ARBA" id="ARBA00032284"/>
    </source>
</evidence>
<dbReference type="GO" id="GO:0006508">
    <property type="term" value="P:proteolysis"/>
    <property type="evidence" value="ECO:0007669"/>
    <property type="project" value="UniProtKB-KW"/>
</dbReference>
<evidence type="ECO:0000256" key="5">
    <source>
        <dbReference type="ARBA" id="ARBA00022825"/>
    </source>
</evidence>
<keyword evidence="2" id="KW-0645">Protease</keyword>
<keyword evidence="4" id="KW-0378">Hydrolase</keyword>
<evidence type="ECO:0000313" key="12">
    <source>
        <dbReference type="EMBL" id="RAJ98434.1"/>
    </source>
</evidence>
<evidence type="ECO:0000256" key="4">
    <source>
        <dbReference type="ARBA" id="ARBA00022801"/>
    </source>
</evidence>
<sequence>MKLTTTMYAGLLGLLSTSLMGCAVASSQAQTQGLTAEDIWAVKRPSAPVMSPQGDRAIFSVTQFDLDTDGRKSHLHMLEVGSNEITQITFDDGAEGNPQWSPNGEQIAFTARRGGSSNQLFMLRTDGGEAKRLTDLPVGVSAHQWMPDGESLVFMAQVPSDFDGDWDALAKQQREQRDSHVTAFTTENRLYRHFDQFLTQDSYPRLFKVAVESGEINELTPGWSRFFNIGGGVSYDISPDGQYIALTANTTPAPYDSLNADILLLRADGSGDYTNITEGNPGRDIGAVFSPDGQSILYGRSLRSDFYADQINLVRHDIASGDTQVLTEDFDRTPGNWQFSRDGEQILFEADDRAMRSLFAMPADGGEVIELYRSGTNSGLQQAANGDLLFVHHGLVQMPEIFSLSADSSHKQQITNLNTQLQQSIDWGRVENVTFSGADGADVQMFVVYPPGFDESKQYPLLNLLHGGPHGNFGDFFHFRWNSQVFAAPGYITIMPNFHGSSSFGQDFTVSIHGEHPTKPFIDSERAVEFMLERDYVDPDRLAAAGGSYGGYLVSWIAGHTDRYQALINHAGVYNLMGQFASDTTAHRGAAYGGTPWDGLDDMLRWSPAMHAHNFSTPMLIMHGELDYRVPVTQGLEVYGVYKGMGLDARLVYYPNENHWILNPNNSVHWFGEFQQWLDRYLGAGPR</sequence>
<dbReference type="Proteomes" id="UP000249203">
    <property type="component" value="Unassembled WGS sequence"/>
</dbReference>
<dbReference type="PROSITE" id="PS51257">
    <property type="entry name" value="PROKAR_LIPOPROTEIN"/>
    <property type="match status" value="1"/>
</dbReference>
<dbReference type="PANTHER" id="PTHR42776:SF13">
    <property type="entry name" value="DIPEPTIDYL-PEPTIDASE 5"/>
    <property type="match status" value="1"/>
</dbReference>
<dbReference type="Pfam" id="PF00326">
    <property type="entry name" value="Peptidase_S9"/>
    <property type="match status" value="1"/>
</dbReference>
<reference evidence="12 14" key="2">
    <citation type="submission" date="2018-06" db="EMBL/GenBank/DDBJ databases">
        <title>Genomic Encyclopedia of Type Strains, Phase III (KMG-III): the genomes of soil and plant-associated and newly described type strains.</title>
        <authorList>
            <person name="Whitman W."/>
        </authorList>
    </citation>
    <scope>NUCLEOTIDE SEQUENCE [LARGE SCALE GENOMIC DNA]</scope>
    <source>
        <strain evidence="12 14">CGMCC 1.15366</strain>
    </source>
</reference>
<keyword evidence="15" id="KW-1185">Reference proteome</keyword>
<evidence type="ECO:0000259" key="11">
    <source>
        <dbReference type="Pfam" id="PF00326"/>
    </source>
</evidence>
<dbReference type="FunFam" id="3.40.50.1820:FF:000028">
    <property type="entry name" value="S9 family peptidase"/>
    <property type="match status" value="1"/>
</dbReference>
<feature type="domain" description="Peptidase S9 prolyl oligopeptidase catalytic" evidence="11">
    <location>
        <begin position="478"/>
        <end position="683"/>
    </location>
</feature>
<dbReference type="Pfam" id="PF07676">
    <property type="entry name" value="PD40"/>
    <property type="match status" value="2"/>
</dbReference>
<evidence type="ECO:0000256" key="2">
    <source>
        <dbReference type="ARBA" id="ARBA00022670"/>
    </source>
</evidence>
<dbReference type="InterPro" id="IPR011042">
    <property type="entry name" value="6-blade_b-propeller_TolB-like"/>
</dbReference>
<dbReference type="EMBL" id="QLMD01000005">
    <property type="protein sequence ID" value="RAJ98434.1"/>
    <property type="molecule type" value="Genomic_DNA"/>
</dbReference>
<evidence type="ECO:0000256" key="8">
    <source>
        <dbReference type="ARBA" id="ARBA00032596"/>
    </source>
</evidence>
<evidence type="ECO:0000256" key="6">
    <source>
        <dbReference type="ARBA" id="ARBA00022990"/>
    </source>
</evidence>
<dbReference type="EMBL" id="PIPK01000005">
    <property type="protein sequence ID" value="RUO24751.1"/>
    <property type="molecule type" value="Genomic_DNA"/>
</dbReference>
<comment type="caution">
    <text evidence="12">The sequence shown here is derived from an EMBL/GenBank/DDBJ whole genome shotgun (WGS) entry which is preliminary data.</text>
</comment>
<dbReference type="SUPFAM" id="SSF82171">
    <property type="entry name" value="DPP6 N-terminal domain-like"/>
    <property type="match status" value="1"/>
</dbReference>
<evidence type="ECO:0000256" key="9">
    <source>
        <dbReference type="ARBA" id="ARBA00045885"/>
    </source>
</evidence>
<feature type="chain" id="PRO_5016378963" description="Acyl-peptide hydrolase" evidence="10">
    <location>
        <begin position="26"/>
        <end position="687"/>
    </location>
</feature>
<feature type="signal peptide" evidence="10">
    <location>
        <begin position="1"/>
        <end position="25"/>
    </location>
</feature>
<evidence type="ECO:0000313" key="14">
    <source>
        <dbReference type="Proteomes" id="UP000249203"/>
    </source>
</evidence>